<evidence type="ECO:0000259" key="8">
    <source>
        <dbReference type="Pfam" id="PF00206"/>
    </source>
</evidence>
<evidence type="ECO:0000256" key="1">
    <source>
        <dbReference type="ARBA" id="ARBA00000985"/>
    </source>
</evidence>
<dbReference type="Pfam" id="PF00206">
    <property type="entry name" value="Lyase_1"/>
    <property type="match status" value="1"/>
</dbReference>
<dbReference type="Gene3D" id="1.10.40.30">
    <property type="entry name" value="Fumarase/aspartase (C-terminal domain)"/>
    <property type="match status" value="1"/>
</dbReference>
<evidence type="ECO:0000256" key="6">
    <source>
        <dbReference type="ARBA" id="ARBA00023239"/>
    </source>
</evidence>
<dbReference type="PRINTS" id="PR00149">
    <property type="entry name" value="FUMRATELYASE"/>
</dbReference>
<keyword evidence="11" id="KW-1185">Reference proteome</keyword>
<dbReference type="Gene3D" id="1.10.275.10">
    <property type="entry name" value="Fumarase/aspartase (N-terminal domain)"/>
    <property type="match status" value="1"/>
</dbReference>
<keyword evidence="4 7" id="KW-0055">Arginine biosynthesis</keyword>
<protein>
    <recommendedName>
        <fullName evidence="3 7">Argininosuccinate lyase</fullName>
        <shortName evidence="7">ASAL</shortName>
        <ecNumber evidence="3 7">4.3.2.1</ecNumber>
    </recommendedName>
    <alternativeName>
        <fullName evidence="7">Arginosuccinase</fullName>
    </alternativeName>
</protein>
<comment type="pathway">
    <text evidence="2 7">Amino-acid biosynthesis; L-arginine biosynthesis; L-arginine from L-ornithine and carbamoyl phosphate: step 3/3.</text>
</comment>
<dbReference type="PANTHER" id="PTHR43814">
    <property type="entry name" value="ARGININOSUCCINATE LYASE"/>
    <property type="match status" value="1"/>
</dbReference>
<dbReference type="Pfam" id="PF14698">
    <property type="entry name" value="ASL_C2"/>
    <property type="match status" value="1"/>
</dbReference>
<feature type="domain" description="Argininosuccinate lyase C-terminal" evidence="9">
    <location>
        <begin position="366"/>
        <end position="434"/>
    </location>
</feature>
<comment type="subcellular location">
    <subcellularLocation>
        <location evidence="7">Cytoplasm</location>
    </subcellularLocation>
</comment>
<dbReference type="NCBIfam" id="TIGR00838">
    <property type="entry name" value="argH"/>
    <property type="match status" value="1"/>
</dbReference>
<evidence type="ECO:0000313" key="10">
    <source>
        <dbReference type="EMBL" id="SHK51927.1"/>
    </source>
</evidence>
<dbReference type="InterPro" id="IPR008948">
    <property type="entry name" value="L-Aspartase-like"/>
</dbReference>
<dbReference type="FunFam" id="1.10.40.30:FF:000001">
    <property type="entry name" value="Argininosuccinate lyase"/>
    <property type="match status" value="1"/>
</dbReference>
<dbReference type="HAMAP" id="MF_00006">
    <property type="entry name" value="Arg_succ_lyase"/>
    <property type="match status" value="1"/>
</dbReference>
<dbReference type="InterPro" id="IPR009049">
    <property type="entry name" value="Argininosuccinate_lyase"/>
</dbReference>
<comment type="catalytic activity">
    <reaction evidence="1 7">
        <text>2-(N(omega)-L-arginino)succinate = fumarate + L-arginine</text>
        <dbReference type="Rhea" id="RHEA:24020"/>
        <dbReference type="ChEBI" id="CHEBI:29806"/>
        <dbReference type="ChEBI" id="CHEBI:32682"/>
        <dbReference type="ChEBI" id="CHEBI:57472"/>
        <dbReference type="EC" id="4.3.2.1"/>
    </reaction>
</comment>
<dbReference type="STRING" id="1121393.SAMN02745216_03596"/>
<dbReference type="PRINTS" id="PR00145">
    <property type="entry name" value="ARGSUCLYASE"/>
</dbReference>
<dbReference type="Proteomes" id="UP000183994">
    <property type="component" value="Unassembled WGS sequence"/>
</dbReference>
<dbReference type="GO" id="GO:0005829">
    <property type="term" value="C:cytosol"/>
    <property type="evidence" value="ECO:0007669"/>
    <property type="project" value="TreeGrafter"/>
</dbReference>
<comment type="similarity">
    <text evidence="7">Belongs to the lyase 1 family. Argininosuccinate lyase subfamily.</text>
</comment>
<dbReference type="EMBL" id="FQZU01000026">
    <property type="protein sequence ID" value="SHK51927.1"/>
    <property type="molecule type" value="Genomic_DNA"/>
</dbReference>
<dbReference type="OrthoDB" id="9769623at2"/>
<evidence type="ECO:0000256" key="3">
    <source>
        <dbReference type="ARBA" id="ARBA00012338"/>
    </source>
</evidence>
<evidence type="ECO:0000259" key="9">
    <source>
        <dbReference type="Pfam" id="PF14698"/>
    </source>
</evidence>
<keyword evidence="7" id="KW-0963">Cytoplasm</keyword>
<dbReference type="FunFam" id="1.10.275.10:FF:000002">
    <property type="entry name" value="Argininosuccinate lyase"/>
    <property type="match status" value="1"/>
</dbReference>
<dbReference type="PANTHER" id="PTHR43814:SF1">
    <property type="entry name" value="ARGININOSUCCINATE LYASE"/>
    <property type="match status" value="1"/>
</dbReference>
<dbReference type="FunFam" id="1.20.200.10:FF:000015">
    <property type="entry name" value="argininosuccinate lyase isoform X2"/>
    <property type="match status" value="1"/>
</dbReference>
<dbReference type="InterPro" id="IPR029419">
    <property type="entry name" value="Arg_succ_lyase_C"/>
</dbReference>
<accession>A0A1M6T4R0</accession>
<evidence type="ECO:0000256" key="5">
    <source>
        <dbReference type="ARBA" id="ARBA00022605"/>
    </source>
</evidence>
<dbReference type="UniPathway" id="UPA00068">
    <property type="reaction ID" value="UER00114"/>
</dbReference>
<dbReference type="GO" id="GO:0042450">
    <property type="term" value="P:L-arginine biosynthetic process via ornithine"/>
    <property type="evidence" value="ECO:0007669"/>
    <property type="project" value="UniProtKB-UniRule"/>
</dbReference>
<dbReference type="AlphaFoldDB" id="A0A1M6T4R0"/>
<gene>
    <name evidence="7" type="primary">argH</name>
    <name evidence="10" type="ORF">SAMN02745216_03596</name>
</gene>
<dbReference type="EC" id="4.3.2.1" evidence="3 7"/>
<dbReference type="InterPro" id="IPR000362">
    <property type="entry name" value="Fumarate_lyase_fam"/>
</dbReference>
<dbReference type="RefSeq" id="WP_073477637.1">
    <property type="nucleotide sequence ID" value="NZ_FQZU01000026.1"/>
</dbReference>
<dbReference type="CDD" id="cd01359">
    <property type="entry name" value="Argininosuccinate_lyase"/>
    <property type="match status" value="1"/>
</dbReference>
<proteinExistence type="inferred from homology"/>
<evidence type="ECO:0000313" key="11">
    <source>
        <dbReference type="Proteomes" id="UP000183994"/>
    </source>
</evidence>
<dbReference type="InterPro" id="IPR024083">
    <property type="entry name" value="Fumarase/histidase_N"/>
</dbReference>
<keyword evidence="6 7" id="KW-0456">Lyase</keyword>
<dbReference type="GO" id="GO:0004056">
    <property type="term" value="F:argininosuccinate lyase activity"/>
    <property type="evidence" value="ECO:0007669"/>
    <property type="project" value="UniProtKB-UniRule"/>
</dbReference>
<evidence type="ECO:0000256" key="4">
    <source>
        <dbReference type="ARBA" id="ARBA00022571"/>
    </source>
</evidence>
<evidence type="ECO:0000256" key="7">
    <source>
        <dbReference type="HAMAP-Rule" id="MF_00006"/>
    </source>
</evidence>
<sequence length="465" mass="52098">MAEHKPWDGRFAEKTDDMVEAFTSSIQVDKRLYAHDITGSIAHARTLAEAGVIDSDEADAMEKGLRQVKGEIEAGNFKYDDSLEDIHMHIESRLTEILGPTAAKLHTGRSRNDQIALDNRLYLRDETRQIVAMLHELRQAIVDSAQAHLDYFVPGYTHLQRAQPVLLSHHLMAYYEMFTRDSDRFTDALYRINVMPLGSAALAGTTFPLDREYTASLLGFEGVTQNSMDAVSDRDFIMEFLSDASICMVHLSRMSEELVLWSSSEFAFLNMPDAFATGSSIMPQKKNPDVPELVRGKTGRVVGSLMAILTTMKSLPMAYNRDMQEDKPPLFDAVDTLKACVAMFARMVPKLEFNRRNMFDASNQGFLNATDMADYLVEKGVPFREAHGIVGRAVAYALDRGRELHEISLNDLRKFSDKLEKDLYEALTVEHVVERRRTIGGTASVNVIAAIGRAQTQLQAETSGD</sequence>
<evidence type="ECO:0000256" key="2">
    <source>
        <dbReference type="ARBA" id="ARBA00004941"/>
    </source>
</evidence>
<dbReference type="PROSITE" id="PS00163">
    <property type="entry name" value="FUMARATE_LYASES"/>
    <property type="match status" value="1"/>
</dbReference>
<name>A0A1M6T4R0_9BACT</name>
<dbReference type="Gene3D" id="1.20.200.10">
    <property type="entry name" value="Fumarase/aspartase (Central domain)"/>
    <property type="match status" value="1"/>
</dbReference>
<feature type="domain" description="Fumarate lyase N-terminal" evidence="8">
    <location>
        <begin position="9"/>
        <end position="303"/>
    </location>
</feature>
<dbReference type="SUPFAM" id="SSF48557">
    <property type="entry name" value="L-aspartase-like"/>
    <property type="match status" value="1"/>
</dbReference>
<reference evidence="11" key="1">
    <citation type="submission" date="2016-11" db="EMBL/GenBank/DDBJ databases">
        <authorList>
            <person name="Varghese N."/>
            <person name="Submissions S."/>
        </authorList>
    </citation>
    <scope>NUCLEOTIDE SEQUENCE [LARGE SCALE GENOMIC DNA]</scope>
    <source>
        <strain evidence="11">DSM 16219</strain>
    </source>
</reference>
<keyword evidence="5 7" id="KW-0028">Amino-acid biosynthesis</keyword>
<dbReference type="InterPro" id="IPR020557">
    <property type="entry name" value="Fumarate_lyase_CS"/>
</dbReference>
<organism evidence="10 11">
    <name type="scientific">Desulfatibacillum alkenivorans DSM 16219</name>
    <dbReference type="NCBI Taxonomy" id="1121393"/>
    <lineage>
        <taxon>Bacteria</taxon>
        <taxon>Pseudomonadati</taxon>
        <taxon>Thermodesulfobacteriota</taxon>
        <taxon>Desulfobacteria</taxon>
        <taxon>Desulfobacterales</taxon>
        <taxon>Desulfatibacillaceae</taxon>
        <taxon>Desulfatibacillum</taxon>
    </lineage>
</organism>
<dbReference type="InterPro" id="IPR022761">
    <property type="entry name" value="Fumarate_lyase_N"/>
</dbReference>